<dbReference type="EMBL" id="JADMLG010000015">
    <property type="protein sequence ID" value="MBH0780416.1"/>
    <property type="molecule type" value="Genomic_DNA"/>
</dbReference>
<comment type="caution">
    <text evidence="2">The sequence shown here is derived from an EMBL/GenBank/DDBJ whole genome shotgun (WGS) entry which is preliminary data.</text>
</comment>
<protein>
    <submittedName>
        <fullName evidence="2">Uncharacterized protein</fullName>
    </submittedName>
</protein>
<evidence type="ECO:0000256" key="1">
    <source>
        <dbReference type="SAM" id="Coils"/>
    </source>
</evidence>
<keyword evidence="3" id="KW-1185">Reference proteome</keyword>
<reference evidence="2" key="1">
    <citation type="submission" date="2020-11" db="EMBL/GenBank/DDBJ databases">
        <title>Nocardia NEAU-351.nov., a novel actinomycete isolated from the cow dung.</title>
        <authorList>
            <person name="Zhang X."/>
        </authorList>
    </citation>
    <scope>NUCLEOTIDE SEQUENCE</scope>
    <source>
        <strain evidence="2">NEAU-351</strain>
    </source>
</reference>
<feature type="coiled-coil region" evidence="1">
    <location>
        <begin position="298"/>
        <end position="339"/>
    </location>
</feature>
<keyword evidence="1" id="KW-0175">Coiled coil</keyword>
<organism evidence="2 3">
    <name type="scientific">Nocardia bovistercoris</name>
    <dbReference type="NCBI Taxonomy" id="2785916"/>
    <lineage>
        <taxon>Bacteria</taxon>
        <taxon>Bacillati</taxon>
        <taxon>Actinomycetota</taxon>
        <taxon>Actinomycetes</taxon>
        <taxon>Mycobacteriales</taxon>
        <taxon>Nocardiaceae</taxon>
        <taxon>Nocardia</taxon>
    </lineage>
</organism>
<gene>
    <name evidence="2" type="ORF">IT779_29505</name>
</gene>
<dbReference type="RefSeq" id="WP_196152727.1">
    <property type="nucleotide sequence ID" value="NZ_JADMLG010000015.1"/>
</dbReference>
<name>A0A931IFL8_9NOCA</name>
<dbReference type="AlphaFoldDB" id="A0A931IFL8"/>
<dbReference type="Proteomes" id="UP000655751">
    <property type="component" value="Unassembled WGS sequence"/>
</dbReference>
<evidence type="ECO:0000313" key="2">
    <source>
        <dbReference type="EMBL" id="MBH0780416.1"/>
    </source>
</evidence>
<sequence>MSEADPRMLTLAQIDGELRFRSEEFERITATLLELDRHPGLTLIRRFPPTGVTERAWVPVREALESMWQDHTRLRTILEAARTVRGVRARVDDAARVELTRLLREGIEVSRTPIPMALRSLTGPSEQVLTAGPAETVHRMRSGFPRVAEFLDAVDAVNTRIMSGLVPIQDRVDAAGALAGELAEVQAGIADLLRRSATDPLALTPEEIDARVAGLDAMLKSRAGALARAAAIRADWPAALARARAGWETVRASAEHHDRVRAEVEAKISTGPLPPREILDAGLVARVDALAAGAVGELMAAQAAIDEASARVAAATELLQGLLDRRAELRGRLAAYRAKAARLGVVEDHEVLAAARLAEELAARRPCDLAAVTRAVADYQRVVGEKSGRKP</sequence>
<accession>A0A931IFL8</accession>
<proteinExistence type="predicted"/>
<evidence type="ECO:0000313" key="3">
    <source>
        <dbReference type="Proteomes" id="UP000655751"/>
    </source>
</evidence>